<name>A0A9D1PQ00_9FIRM</name>
<dbReference type="InterPro" id="IPR003593">
    <property type="entry name" value="AAA+_ATPase"/>
</dbReference>
<comment type="caution">
    <text evidence="5">The sequence shown here is derived from an EMBL/GenBank/DDBJ whole genome shotgun (WGS) entry which is preliminary data.</text>
</comment>
<keyword evidence="3 5" id="KW-0067">ATP-binding</keyword>
<dbReference type="InterPro" id="IPR027417">
    <property type="entry name" value="P-loop_NTPase"/>
</dbReference>
<keyword evidence="2" id="KW-0547">Nucleotide-binding</keyword>
<sequence>MNLIEADNILKVYDGFRLGPLSISLPEGCVTGLIAENGAGKSTLIKLVSGCIKRDGGECCVLGRDSAQLGSLKEEIGLVADDSGFPDPLTAGLVDRMMSGIFKNWDSGEFERICRLLDVPQDKEYAEMSSGNKMKLKIAAALGHRPRLLLLDEPMNGLDPAVRDRVVELLFDFTRDESRGVLISSHIVTDLERLCDYICFIKNGQVILHDEKDRLLERYGILRCLRGRLNELGGAVAGFRSTEFGVEALADRKKLPRGTEVSPVSLEELFVIMINSAEKEGQK</sequence>
<feature type="domain" description="ABC transporter" evidence="4">
    <location>
        <begin position="4"/>
        <end position="228"/>
    </location>
</feature>
<evidence type="ECO:0000259" key="4">
    <source>
        <dbReference type="PROSITE" id="PS50893"/>
    </source>
</evidence>
<dbReference type="CDD" id="cd03230">
    <property type="entry name" value="ABC_DR_subfamily_A"/>
    <property type="match status" value="1"/>
</dbReference>
<accession>A0A9D1PQ00</accession>
<evidence type="ECO:0000256" key="3">
    <source>
        <dbReference type="ARBA" id="ARBA00022840"/>
    </source>
</evidence>
<reference evidence="5" key="2">
    <citation type="submission" date="2021-04" db="EMBL/GenBank/DDBJ databases">
        <authorList>
            <person name="Gilroy R."/>
        </authorList>
    </citation>
    <scope>NUCLEOTIDE SEQUENCE</scope>
    <source>
        <strain evidence="5">5790</strain>
    </source>
</reference>
<evidence type="ECO:0000256" key="1">
    <source>
        <dbReference type="ARBA" id="ARBA00022448"/>
    </source>
</evidence>
<evidence type="ECO:0000313" key="6">
    <source>
        <dbReference type="Proteomes" id="UP000824162"/>
    </source>
</evidence>
<evidence type="ECO:0000313" key="5">
    <source>
        <dbReference type="EMBL" id="HIV85776.1"/>
    </source>
</evidence>
<keyword evidence="1" id="KW-0813">Transport</keyword>
<dbReference type="PANTHER" id="PTHR42939">
    <property type="entry name" value="ABC TRANSPORTER ATP-BINDING PROTEIN ALBC-RELATED"/>
    <property type="match status" value="1"/>
</dbReference>
<dbReference type="PROSITE" id="PS00211">
    <property type="entry name" value="ABC_TRANSPORTER_1"/>
    <property type="match status" value="1"/>
</dbReference>
<dbReference type="GO" id="GO:0016887">
    <property type="term" value="F:ATP hydrolysis activity"/>
    <property type="evidence" value="ECO:0007669"/>
    <property type="project" value="InterPro"/>
</dbReference>
<dbReference type="SUPFAM" id="SSF52540">
    <property type="entry name" value="P-loop containing nucleoside triphosphate hydrolases"/>
    <property type="match status" value="1"/>
</dbReference>
<dbReference type="AlphaFoldDB" id="A0A9D1PQ00"/>
<dbReference type="InterPro" id="IPR017871">
    <property type="entry name" value="ABC_transporter-like_CS"/>
</dbReference>
<dbReference type="PROSITE" id="PS50893">
    <property type="entry name" value="ABC_TRANSPORTER_2"/>
    <property type="match status" value="1"/>
</dbReference>
<reference evidence="5" key="1">
    <citation type="journal article" date="2021" name="PeerJ">
        <title>Extensive microbial diversity within the chicken gut microbiome revealed by metagenomics and culture.</title>
        <authorList>
            <person name="Gilroy R."/>
            <person name="Ravi A."/>
            <person name="Getino M."/>
            <person name="Pursley I."/>
            <person name="Horton D.L."/>
            <person name="Alikhan N.F."/>
            <person name="Baker D."/>
            <person name="Gharbi K."/>
            <person name="Hall N."/>
            <person name="Watson M."/>
            <person name="Adriaenssens E.M."/>
            <person name="Foster-Nyarko E."/>
            <person name="Jarju S."/>
            <person name="Secka A."/>
            <person name="Antonio M."/>
            <person name="Oren A."/>
            <person name="Chaudhuri R.R."/>
            <person name="La Ragione R."/>
            <person name="Hildebrand F."/>
            <person name="Pallen M.J."/>
        </authorList>
    </citation>
    <scope>NUCLEOTIDE SEQUENCE</scope>
    <source>
        <strain evidence="5">5790</strain>
    </source>
</reference>
<evidence type="ECO:0000256" key="2">
    <source>
        <dbReference type="ARBA" id="ARBA00022741"/>
    </source>
</evidence>
<dbReference type="PANTHER" id="PTHR42939:SF3">
    <property type="entry name" value="ABC TRANSPORTER ATP-BINDING COMPONENT"/>
    <property type="match status" value="1"/>
</dbReference>
<dbReference type="SMART" id="SM00382">
    <property type="entry name" value="AAA"/>
    <property type="match status" value="1"/>
</dbReference>
<gene>
    <name evidence="5" type="ORF">H9900_03075</name>
</gene>
<organism evidence="5 6">
    <name type="scientific">Candidatus Monoglobus merdigallinarum</name>
    <dbReference type="NCBI Taxonomy" id="2838698"/>
    <lineage>
        <taxon>Bacteria</taxon>
        <taxon>Bacillati</taxon>
        <taxon>Bacillota</taxon>
        <taxon>Clostridia</taxon>
        <taxon>Monoglobales</taxon>
        <taxon>Monoglobaceae</taxon>
        <taxon>Monoglobus</taxon>
    </lineage>
</organism>
<dbReference type="EMBL" id="DXIJ01000059">
    <property type="protein sequence ID" value="HIV85776.1"/>
    <property type="molecule type" value="Genomic_DNA"/>
</dbReference>
<dbReference type="GO" id="GO:0005524">
    <property type="term" value="F:ATP binding"/>
    <property type="evidence" value="ECO:0007669"/>
    <property type="project" value="UniProtKB-KW"/>
</dbReference>
<protein>
    <submittedName>
        <fullName evidence="5">ABC transporter ATP-binding protein</fullName>
    </submittedName>
</protein>
<proteinExistence type="predicted"/>
<dbReference type="Gene3D" id="3.40.50.300">
    <property type="entry name" value="P-loop containing nucleotide triphosphate hydrolases"/>
    <property type="match status" value="1"/>
</dbReference>
<dbReference type="InterPro" id="IPR051782">
    <property type="entry name" value="ABC_Transporter_VariousFunc"/>
</dbReference>
<dbReference type="Proteomes" id="UP000824162">
    <property type="component" value="Unassembled WGS sequence"/>
</dbReference>
<dbReference type="Pfam" id="PF00005">
    <property type="entry name" value="ABC_tran"/>
    <property type="match status" value="1"/>
</dbReference>
<dbReference type="InterPro" id="IPR003439">
    <property type="entry name" value="ABC_transporter-like_ATP-bd"/>
</dbReference>